<keyword evidence="4" id="KW-1185">Reference proteome</keyword>
<dbReference type="Proteomes" id="UP000595564">
    <property type="component" value="Chromosome"/>
</dbReference>
<feature type="domain" description="Proline dehydrogenase" evidence="2">
    <location>
        <begin position="213"/>
        <end position="291"/>
    </location>
</feature>
<evidence type="ECO:0000259" key="2">
    <source>
        <dbReference type="Pfam" id="PF01619"/>
    </source>
</evidence>
<organism evidence="3 4">
    <name type="scientific">Thermotomaculum hydrothermale</name>
    <dbReference type="NCBI Taxonomy" id="981385"/>
    <lineage>
        <taxon>Bacteria</taxon>
        <taxon>Pseudomonadati</taxon>
        <taxon>Acidobacteriota</taxon>
        <taxon>Holophagae</taxon>
        <taxon>Thermotomaculales</taxon>
        <taxon>Thermotomaculaceae</taxon>
        <taxon>Thermotomaculum</taxon>
    </lineage>
</organism>
<accession>A0A7R6SZD9</accession>
<evidence type="ECO:0000313" key="3">
    <source>
        <dbReference type="EMBL" id="BBB33640.1"/>
    </source>
</evidence>
<feature type="domain" description="Proline dehydrogenase" evidence="2">
    <location>
        <begin position="34"/>
        <end position="168"/>
    </location>
</feature>
<evidence type="ECO:0000313" key="4">
    <source>
        <dbReference type="Proteomes" id="UP000595564"/>
    </source>
</evidence>
<dbReference type="EC" id="1.5.5.2" evidence="3"/>
<dbReference type="PANTHER" id="PTHR13914:SF0">
    <property type="entry name" value="PROLINE DEHYDROGENASE 1, MITOCHONDRIAL"/>
    <property type="match status" value="1"/>
</dbReference>
<dbReference type="InterPro" id="IPR029041">
    <property type="entry name" value="FAD-linked_oxidoreductase-like"/>
</dbReference>
<dbReference type="RefSeq" id="WP_201327955.1">
    <property type="nucleotide sequence ID" value="NZ_AP017470.1"/>
</dbReference>
<dbReference type="AlphaFoldDB" id="A0A7R6SZD9"/>
<protein>
    <submittedName>
        <fullName evidence="3">Proline dehydrogenase</fullName>
        <ecNumber evidence="3">1.5.5.2</ecNumber>
    </submittedName>
</protein>
<name>A0A7R6SZD9_9BACT</name>
<gene>
    <name evidence="3" type="ORF">TTHT_2216</name>
</gene>
<proteinExistence type="predicted"/>
<dbReference type="EMBL" id="AP017470">
    <property type="protein sequence ID" value="BBB33640.1"/>
    <property type="molecule type" value="Genomic_DNA"/>
</dbReference>
<reference evidence="3 4" key="1">
    <citation type="journal article" date="2012" name="Extremophiles">
        <title>Thermotomaculum hydrothermale gen. nov., sp. nov., a novel heterotrophic thermophile within the phylum Acidobacteria from a deep-sea hydrothermal vent chimney in the Southern Okinawa Trough.</title>
        <authorList>
            <person name="Izumi H."/>
            <person name="Nunoura T."/>
            <person name="Miyazaki M."/>
            <person name="Mino S."/>
            <person name="Toki T."/>
            <person name="Takai K."/>
            <person name="Sako Y."/>
            <person name="Sawabe T."/>
            <person name="Nakagawa S."/>
        </authorList>
    </citation>
    <scope>NUCLEOTIDE SEQUENCE [LARGE SCALE GENOMIC DNA]</scope>
    <source>
        <strain evidence="3 4">AC55</strain>
    </source>
</reference>
<dbReference type="Gene3D" id="3.20.20.220">
    <property type="match status" value="1"/>
</dbReference>
<dbReference type="GO" id="GO:0004657">
    <property type="term" value="F:proline dehydrogenase activity"/>
    <property type="evidence" value="ECO:0007669"/>
    <property type="project" value="UniProtKB-EC"/>
</dbReference>
<dbReference type="KEGG" id="thyd:TTHT_2216"/>
<evidence type="ECO:0000256" key="1">
    <source>
        <dbReference type="ARBA" id="ARBA00023002"/>
    </source>
</evidence>
<dbReference type="InterPro" id="IPR015659">
    <property type="entry name" value="Proline_oxidase"/>
</dbReference>
<dbReference type="GO" id="GO:0006562">
    <property type="term" value="P:L-proline catabolic process"/>
    <property type="evidence" value="ECO:0007669"/>
    <property type="project" value="InterPro"/>
</dbReference>
<dbReference type="SUPFAM" id="SSF51730">
    <property type="entry name" value="FAD-linked oxidoreductase"/>
    <property type="match status" value="1"/>
</dbReference>
<dbReference type="PANTHER" id="PTHR13914">
    <property type="entry name" value="PROLINE OXIDASE"/>
    <property type="match status" value="1"/>
</dbReference>
<dbReference type="Pfam" id="PF01619">
    <property type="entry name" value="Pro_dh"/>
    <property type="match status" value="2"/>
</dbReference>
<dbReference type="InterPro" id="IPR002872">
    <property type="entry name" value="Proline_DH_dom"/>
</dbReference>
<sequence length="309" mass="36044">MSIRNIIVNLMPSPLVKVFARPYVAGQGIDAGINTAKKLWEEKKLHSTIDLLGEEIKEKEEIENNVQIYFNLLDKLGKQEFASVSLKPTQLGVYREGGKIYGVDYCYENIEKIIKKAKGYGIHITIDMEDHPFTDLTLDMFKSLRNKYDNVGTVLQSRLFRTKQDILNLPTDKMCKIRTCIGIYKEPPEVALQDKRQMKEKLFEYMVLLLERGHYPEIATHDEKLIERCIEYLDKNNVPKDRYEFQMLMGVPREKIQRKIVERGNVMRLYVPFAEKWKYAIAYCKRRLAANPMMGAYVIKNLFGKTTGR</sequence>
<keyword evidence="1 3" id="KW-0560">Oxidoreductase</keyword>